<keyword evidence="7" id="KW-0411">Iron-sulfur</keyword>
<keyword evidence="4" id="KW-0547">Nucleotide-binding</keyword>
<dbReference type="InterPro" id="IPR000808">
    <property type="entry name" value="Mrp-like_CS"/>
</dbReference>
<sequence length="408" mass="43708">LISRSRRVILSATRRKYATAVSGDRVSVQGSRMEEVPHDCPGADSAQAGRGASCQGCPNQRLCASGAGAAADPAIEEIKEKMKTVKHKILVLSGKGGVGKSTFSAHLAHGLAEDENTQVALLDIDICGPSIPKIMGLEGEQVHQSGSGWSPVVSIHPRPSLRGGVYMADSGGQSTGDCLSVNSTQTQDIGKCLALWFEVKCLLHHPFQFLEDNLGVMSVGFLLSSPDDAVIWRGPKKNGMIKQFLRDVDWGEVDYLIVDTPPGTSDEHLSVVQYLAAAHIDGAVVITTPQEVSLQDVRKEVSFCHKVKLPVIGVVENMSGFICPKCQKESQIFPPTTGGAEAMCQDLKIPLLGKVPLDPRIGKSCDKGQSFLVEAPDSPATVAYRSIIQRIQEFCSQRLPEGENLVGS</sequence>
<dbReference type="HAMAP" id="MF_03038">
    <property type="entry name" value="NUBP1"/>
    <property type="match status" value="1"/>
</dbReference>
<dbReference type="HAMAP" id="MF_02040">
    <property type="entry name" value="Mrp_NBP35"/>
    <property type="match status" value="1"/>
</dbReference>
<organism evidence="8 9">
    <name type="scientific">Cervus elaphus hippelaphus</name>
    <name type="common">European red deer</name>
    <dbReference type="NCBI Taxonomy" id="46360"/>
    <lineage>
        <taxon>Eukaryota</taxon>
        <taxon>Metazoa</taxon>
        <taxon>Chordata</taxon>
        <taxon>Craniata</taxon>
        <taxon>Vertebrata</taxon>
        <taxon>Euteleostomi</taxon>
        <taxon>Mammalia</taxon>
        <taxon>Eutheria</taxon>
        <taxon>Laurasiatheria</taxon>
        <taxon>Artiodactyla</taxon>
        <taxon>Ruminantia</taxon>
        <taxon>Pecora</taxon>
        <taxon>Cervidae</taxon>
        <taxon>Cervinae</taxon>
        <taxon>Cervus</taxon>
    </lineage>
</organism>
<dbReference type="Proteomes" id="UP000242450">
    <property type="component" value="Chromosome 10"/>
</dbReference>
<protein>
    <submittedName>
        <fullName evidence="8">NUBP1</fullName>
    </submittedName>
</protein>
<evidence type="ECO:0000256" key="7">
    <source>
        <dbReference type="ARBA" id="ARBA00023014"/>
    </source>
</evidence>
<dbReference type="PANTHER" id="PTHR23264">
    <property type="entry name" value="NUCLEOTIDE-BINDING PROTEIN NBP35 YEAST -RELATED"/>
    <property type="match status" value="1"/>
</dbReference>
<dbReference type="SUPFAM" id="SSF52540">
    <property type="entry name" value="P-loop containing nucleoside triphosphate hydrolases"/>
    <property type="match status" value="1"/>
</dbReference>
<proteinExistence type="inferred from homology"/>
<evidence type="ECO:0000256" key="5">
    <source>
        <dbReference type="ARBA" id="ARBA00022840"/>
    </source>
</evidence>
<gene>
    <name evidence="8" type="ORF">Celaphus_00006909</name>
</gene>
<dbReference type="GO" id="GO:0046872">
    <property type="term" value="F:metal ion binding"/>
    <property type="evidence" value="ECO:0007669"/>
    <property type="project" value="UniProtKB-KW"/>
</dbReference>
<keyword evidence="9" id="KW-1185">Reference proteome</keyword>
<evidence type="ECO:0000256" key="3">
    <source>
        <dbReference type="ARBA" id="ARBA00022723"/>
    </source>
</evidence>
<keyword evidence="6" id="KW-0408">Iron</keyword>
<dbReference type="GO" id="GO:0005829">
    <property type="term" value="C:cytosol"/>
    <property type="evidence" value="ECO:0007669"/>
    <property type="project" value="TreeGrafter"/>
</dbReference>
<feature type="non-terminal residue" evidence="8">
    <location>
        <position position="1"/>
    </location>
</feature>
<keyword evidence="2" id="KW-0963">Cytoplasm</keyword>
<accession>A0A212CYL3</accession>
<evidence type="ECO:0000256" key="1">
    <source>
        <dbReference type="ARBA" id="ARBA00022485"/>
    </source>
</evidence>
<dbReference type="GO" id="GO:0005524">
    <property type="term" value="F:ATP binding"/>
    <property type="evidence" value="ECO:0007669"/>
    <property type="project" value="UniProtKB-KW"/>
</dbReference>
<dbReference type="InterPro" id="IPR028601">
    <property type="entry name" value="NUBP1/Nbp35"/>
</dbReference>
<dbReference type="Gene3D" id="3.40.50.300">
    <property type="entry name" value="P-loop containing nucleotide triphosphate hydrolases"/>
    <property type="match status" value="1"/>
</dbReference>
<dbReference type="CDD" id="cd02037">
    <property type="entry name" value="Mrp_NBP35"/>
    <property type="match status" value="1"/>
</dbReference>
<dbReference type="InterPro" id="IPR019591">
    <property type="entry name" value="Mrp/NBP35_ATP-bd"/>
</dbReference>
<dbReference type="InterPro" id="IPR027417">
    <property type="entry name" value="P-loop_NTPase"/>
</dbReference>
<comment type="caution">
    <text evidence="8">The sequence shown here is derived from an EMBL/GenBank/DDBJ whole genome shotgun (WGS) entry which is preliminary data.</text>
</comment>
<evidence type="ECO:0000256" key="6">
    <source>
        <dbReference type="ARBA" id="ARBA00023004"/>
    </source>
</evidence>
<dbReference type="InterPro" id="IPR033756">
    <property type="entry name" value="YlxH/NBP35"/>
</dbReference>
<name>A0A212CYL3_CEREH</name>
<dbReference type="GO" id="GO:0140663">
    <property type="term" value="F:ATP-dependent FeS chaperone activity"/>
    <property type="evidence" value="ECO:0007669"/>
    <property type="project" value="InterPro"/>
</dbReference>
<evidence type="ECO:0000256" key="2">
    <source>
        <dbReference type="ARBA" id="ARBA00022490"/>
    </source>
</evidence>
<dbReference type="EMBL" id="MKHE01000010">
    <property type="protein sequence ID" value="OWK11075.1"/>
    <property type="molecule type" value="Genomic_DNA"/>
</dbReference>
<dbReference type="Pfam" id="PF10609">
    <property type="entry name" value="ParA"/>
    <property type="match status" value="2"/>
</dbReference>
<dbReference type="AlphaFoldDB" id="A0A212CYL3"/>
<evidence type="ECO:0000313" key="8">
    <source>
        <dbReference type="EMBL" id="OWK11075.1"/>
    </source>
</evidence>
<dbReference type="PROSITE" id="PS01215">
    <property type="entry name" value="MRP"/>
    <property type="match status" value="1"/>
</dbReference>
<dbReference type="GO" id="GO:0016226">
    <property type="term" value="P:iron-sulfur cluster assembly"/>
    <property type="evidence" value="ECO:0007669"/>
    <property type="project" value="InterPro"/>
</dbReference>
<dbReference type="OrthoDB" id="1741334at2759"/>
<reference evidence="8 9" key="1">
    <citation type="journal article" date="2018" name="Mol. Genet. Genomics">
        <title>The red deer Cervus elaphus genome CerEla1.0: sequencing, annotating, genes, and chromosomes.</title>
        <authorList>
            <person name="Bana N.A."/>
            <person name="Nyiri A."/>
            <person name="Nagy J."/>
            <person name="Frank K."/>
            <person name="Nagy T."/>
            <person name="Steger V."/>
            <person name="Schiller M."/>
            <person name="Lakatos P."/>
            <person name="Sugar L."/>
            <person name="Horn P."/>
            <person name="Barta E."/>
            <person name="Orosz L."/>
        </authorList>
    </citation>
    <scope>NUCLEOTIDE SEQUENCE [LARGE SCALE GENOMIC DNA]</scope>
    <source>
        <strain evidence="8">Hungarian</strain>
    </source>
</reference>
<evidence type="ECO:0000313" key="9">
    <source>
        <dbReference type="Proteomes" id="UP000242450"/>
    </source>
</evidence>
<keyword evidence="1" id="KW-0004">4Fe-4S</keyword>
<dbReference type="PANTHER" id="PTHR23264:SF35">
    <property type="entry name" value="CYTOSOLIC FE-S CLUSTER ASSEMBLY FACTOR NUBP1"/>
    <property type="match status" value="1"/>
</dbReference>
<keyword evidence="5" id="KW-0067">ATP-binding</keyword>
<keyword evidence="3" id="KW-0479">Metal-binding</keyword>
<evidence type="ECO:0000256" key="4">
    <source>
        <dbReference type="ARBA" id="ARBA00022741"/>
    </source>
</evidence>
<dbReference type="GO" id="GO:0051539">
    <property type="term" value="F:4 iron, 4 sulfur cluster binding"/>
    <property type="evidence" value="ECO:0007669"/>
    <property type="project" value="UniProtKB-KW"/>
</dbReference>